<dbReference type="EMBL" id="PKSL01000087">
    <property type="protein sequence ID" value="POW06342.1"/>
    <property type="molecule type" value="Genomic_DNA"/>
</dbReference>
<feature type="compositionally biased region" description="Pro residues" evidence="1">
    <location>
        <begin position="1"/>
        <end position="12"/>
    </location>
</feature>
<reference evidence="2" key="1">
    <citation type="submission" date="2017-12" db="EMBL/GenBank/DDBJ databases">
        <title>Gene loss provides genomic basis for host adaptation in cereal stripe rust fungi.</title>
        <authorList>
            <person name="Xia C."/>
        </authorList>
    </citation>
    <scope>NUCLEOTIDE SEQUENCE [LARGE SCALE GENOMIC DNA]</scope>
    <source>
        <strain evidence="2">93-210</strain>
    </source>
</reference>
<accession>A0A2S4V9W9</accession>
<evidence type="ECO:0000256" key="1">
    <source>
        <dbReference type="SAM" id="MobiDB-lite"/>
    </source>
</evidence>
<name>A0A2S4V9W9_9BASI</name>
<feature type="compositionally biased region" description="Polar residues" evidence="1">
    <location>
        <begin position="28"/>
        <end position="43"/>
    </location>
</feature>
<evidence type="ECO:0000313" key="2">
    <source>
        <dbReference type="EMBL" id="POW06342.1"/>
    </source>
</evidence>
<dbReference type="AlphaFoldDB" id="A0A2S4V9W9"/>
<sequence>MAHPLPPVPPNPGLTSAHERMDEDENDINASRTRLPTIPDTTPPSSAFLTFLAGVLNNPGNRSASGSVTINTDMLELIQQMIKVEDLRL</sequence>
<feature type="region of interest" description="Disordered" evidence="1">
    <location>
        <begin position="1"/>
        <end position="43"/>
    </location>
</feature>
<protein>
    <submittedName>
        <fullName evidence="2">Uncharacterized protein</fullName>
    </submittedName>
</protein>
<dbReference type="VEuPathDB" id="FungiDB:PSTT_09022"/>
<comment type="caution">
    <text evidence="2">The sequence shown here is derived from an EMBL/GenBank/DDBJ whole genome shotgun (WGS) entry which is preliminary data.</text>
</comment>
<dbReference type="VEuPathDB" id="FungiDB:PSHT_12488"/>
<gene>
    <name evidence="2" type="ORF">PSTT_09022</name>
</gene>
<keyword evidence="3" id="KW-1185">Reference proteome</keyword>
<organism evidence="2 3">
    <name type="scientific">Puccinia striiformis</name>
    <dbReference type="NCBI Taxonomy" id="27350"/>
    <lineage>
        <taxon>Eukaryota</taxon>
        <taxon>Fungi</taxon>
        <taxon>Dikarya</taxon>
        <taxon>Basidiomycota</taxon>
        <taxon>Pucciniomycotina</taxon>
        <taxon>Pucciniomycetes</taxon>
        <taxon>Pucciniales</taxon>
        <taxon>Pucciniaceae</taxon>
        <taxon>Puccinia</taxon>
    </lineage>
</organism>
<evidence type="ECO:0000313" key="3">
    <source>
        <dbReference type="Proteomes" id="UP000239156"/>
    </source>
</evidence>
<proteinExistence type="predicted"/>
<dbReference type="Proteomes" id="UP000239156">
    <property type="component" value="Unassembled WGS sequence"/>
</dbReference>